<dbReference type="AlphaFoldDB" id="A0AA86U8D4"/>
<comment type="caution">
    <text evidence="1">The sequence shown here is derived from an EMBL/GenBank/DDBJ whole genome shotgun (WGS) entry which is preliminary data.</text>
</comment>
<dbReference type="EMBL" id="CAXDID020000256">
    <property type="protein sequence ID" value="CAL6065731.1"/>
    <property type="molecule type" value="Genomic_DNA"/>
</dbReference>
<dbReference type="EMBL" id="CATOUU010000773">
    <property type="protein sequence ID" value="CAI9947185.1"/>
    <property type="molecule type" value="Genomic_DNA"/>
</dbReference>
<proteinExistence type="predicted"/>
<name>A0AA86U8D4_9EUKA</name>
<organism evidence="1">
    <name type="scientific">Hexamita inflata</name>
    <dbReference type="NCBI Taxonomy" id="28002"/>
    <lineage>
        <taxon>Eukaryota</taxon>
        <taxon>Metamonada</taxon>
        <taxon>Diplomonadida</taxon>
        <taxon>Hexamitidae</taxon>
        <taxon>Hexamitinae</taxon>
        <taxon>Hexamita</taxon>
    </lineage>
</organism>
<dbReference type="Proteomes" id="UP001642409">
    <property type="component" value="Unassembled WGS sequence"/>
</dbReference>
<reference evidence="2 3" key="2">
    <citation type="submission" date="2024-07" db="EMBL/GenBank/DDBJ databases">
        <authorList>
            <person name="Akdeniz Z."/>
        </authorList>
    </citation>
    <scope>NUCLEOTIDE SEQUENCE [LARGE SCALE GENOMIC DNA]</scope>
</reference>
<evidence type="ECO:0000313" key="1">
    <source>
        <dbReference type="EMBL" id="CAI9947185.1"/>
    </source>
</evidence>
<evidence type="ECO:0000313" key="2">
    <source>
        <dbReference type="EMBL" id="CAL6065731.1"/>
    </source>
</evidence>
<gene>
    <name evidence="1" type="ORF">HINF_LOCUS34830</name>
    <name evidence="2" type="ORF">HINF_LOCUS51983</name>
</gene>
<accession>A0AA86U8D4</accession>
<sequence length="595" mass="63503">MNIDYQITGNGQLVNFGTIGYLTSSCFLGSFNNLVIRFMSLQKLNYDDSEINIAGLVGCSKAQQVTINDSNLQGNIGAASNVALVCGIQTNTDFIINNIIISESNITGKSVQTQSICGGIFGHINGSAMNQYNNIKLSVFVQSSVQNNNQQFTSSLIGYSSLLGNLNITNCNISETTIFSQSFASGAISFIFTSNISCQDILIINSNIQSVDKSVTASGGLFAQIDNCILTCKNIIVTQSNIYSDSGVPRASGIISISLKSTINILNSKIVNSTIRGYDSQQFGPMKIYTGQVSGVMAQSSSSSIIISDLKISDSNLSITCRQHSVSGGIQGELRSVNSKITNVKLYNNIIISISLNLNSHIGGINSVTSSGTTDYQQNVLLQYNYMHSQAYAGNSHTGGLDGWVQNTNISVYNAKILQFNQIVGGKSSGCGGFIGAVSISQVNIMSSSITDSNITANVTDNSVIGTGIGLLDDTKIAIFDNIVFKNIIHNLNGSNAYSGVFVALLRSTNKQNITLTQIRNSLIDSVQIQSQAAYNNLKFILYSQYPELEVGVILISSTKSIGFSNVKGIVVNNCDNVQVQQINGNNSISNNGCI</sequence>
<reference evidence="1" key="1">
    <citation type="submission" date="2023-06" db="EMBL/GenBank/DDBJ databases">
        <authorList>
            <person name="Kurt Z."/>
        </authorList>
    </citation>
    <scope>NUCLEOTIDE SEQUENCE</scope>
</reference>
<evidence type="ECO:0000313" key="3">
    <source>
        <dbReference type="Proteomes" id="UP001642409"/>
    </source>
</evidence>
<keyword evidence="3" id="KW-1185">Reference proteome</keyword>
<protein>
    <submittedName>
        <fullName evidence="2">Hypothetical_protein</fullName>
    </submittedName>
</protein>